<evidence type="ECO:0000256" key="5">
    <source>
        <dbReference type="ARBA" id="ARBA00022777"/>
    </source>
</evidence>
<comment type="cofactor">
    <cofactor evidence="1">
        <name>Mg(2+)</name>
        <dbReference type="ChEBI" id="CHEBI:18420"/>
    </cofactor>
</comment>
<feature type="domain" description="Protein kinase" evidence="8">
    <location>
        <begin position="1"/>
        <end position="203"/>
    </location>
</feature>
<accession>A0A813DQY8</accession>
<name>A0A813DQY8_POLGL</name>
<gene>
    <name evidence="10" type="ORF">PGLA1383_LOCUS6662</name>
</gene>
<evidence type="ECO:0000256" key="6">
    <source>
        <dbReference type="ARBA" id="ARBA00022840"/>
    </source>
</evidence>
<evidence type="ECO:0000256" key="7">
    <source>
        <dbReference type="ARBA" id="ARBA00024334"/>
    </source>
</evidence>
<dbReference type="Proteomes" id="UP000654075">
    <property type="component" value="Unassembled WGS sequence"/>
</dbReference>
<keyword evidence="2" id="KW-0723">Serine/threonine-protein kinase</keyword>
<proteinExistence type="inferred from homology"/>
<keyword evidence="3" id="KW-0808">Transferase</keyword>
<dbReference type="GO" id="GO:0004674">
    <property type="term" value="F:protein serine/threonine kinase activity"/>
    <property type="evidence" value="ECO:0007669"/>
    <property type="project" value="UniProtKB-KW"/>
</dbReference>
<evidence type="ECO:0000313" key="10">
    <source>
        <dbReference type="EMBL" id="CAE8587835.1"/>
    </source>
</evidence>
<evidence type="ECO:0000256" key="1">
    <source>
        <dbReference type="ARBA" id="ARBA00001946"/>
    </source>
</evidence>
<keyword evidence="5" id="KW-0418">Kinase</keyword>
<dbReference type="GO" id="GO:0005524">
    <property type="term" value="F:ATP binding"/>
    <property type="evidence" value="ECO:0007669"/>
    <property type="project" value="UniProtKB-KW"/>
</dbReference>
<dbReference type="OrthoDB" id="417827at2759"/>
<evidence type="ECO:0000256" key="3">
    <source>
        <dbReference type="ARBA" id="ARBA00022679"/>
    </source>
</evidence>
<dbReference type="PANTHER" id="PTHR24349">
    <property type="entry name" value="SERINE/THREONINE-PROTEIN KINASE"/>
    <property type="match status" value="1"/>
</dbReference>
<evidence type="ECO:0008006" key="12">
    <source>
        <dbReference type="Google" id="ProtNLM"/>
    </source>
</evidence>
<evidence type="ECO:0000256" key="2">
    <source>
        <dbReference type="ARBA" id="ARBA00022527"/>
    </source>
</evidence>
<dbReference type="PROSITE" id="PS50222">
    <property type="entry name" value="EF_HAND_2"/>
    <property type="match status" value="1"/>
</dbReference>
<evidence type="ECO:0000259" key="8">
    <source>
        <dbReference type="PROSITE" id="PS50011"/>
    </source>
</evidence>
<dbReference type="Pfam" id="PF00069">
    <property type="entry name" value="Pkinase"/>
    <property type="match status" value="1"/>
</dbReference>
<dbReference type="GO" id="GO:0005509">
    <property type="term" value="F:calcium ion binding"/>
    <property type="evidence" value="ECO:0007669"/>
    <property type="project" value="InterPro"/>
</dbReference>
<reference evidence="10" key="1">
    <citation type="submission" date="2021-02" db="EMBL/GenBank/DDBJ databases">
        <authorList>
            <person name="Dougan E. K."/>
            <person name="Rhodes N."/>
            <person name="Thang M."/>
            <person name="Chan C."/>
        </authorList>
    </citation>
    <scope>NUCLEOTIDE SEQUENCE</scope>
</reference>
<sequence length="313" mass="35398">FHEFFEDESSLYLVTELCDGGDFAELNHGINDPVEVKQLIRDMVMAISYCHDHGVAHRDLKFENCLIQRSASGQRLGKVIDFGLSSIRRPGERGNWLNDQLGTRFFVAPEVIDRSVEYGVKCDCWSMGVMLYIILTDEHPCCQDAHKVDTTTLFRKILQARLREGPLEDASVDSDAVVLLKGLLTKSADHRMTAQDALNSAWLCQVKDSKRNTASLTQKGSPHFAGIAESINKVFKNKEESGSPLRREDLKRLSSFRGYSRFERLVMTLVAHQSEEKDVAELRDIFVELDTQRTGSLCKEEVREGIRPGRPCC</sequence>
<dbReference type="InterPro" id="IPR000719">
    <property type="entry name" value="Prot_kinase_dom"/>
</dbReference>
<keyword evidence="11" id="KW-1185">Reference proteome</keyword>
<feature type="non-terminal residue" evidence="10">
    <location>
        <position position="313"/>
    </location>
</feature>
<dbReference type="SMART" id="SM00220">
    <property type="entry name" value="S_TKc"/>
    <property type="match status" value="1"/>
</dbReference>
<dbReference type="InterPro" id="IPR011009">
    <property type="entry name" value="Kinase-like_dom_sf"/>
</dbReference>
<dbReference type="AlphaFoldDB" id="A0A813DQY8"/>
<organism evidence="10 11">
    <name type="scientific">Polarella glacialis</name>
    <name type="common">Dinoflagellate</name>
    <dbReference type="NCBI Taxonomy" id="89957"/>
    <lineage>
        <taxon>Eukaryota</taxon>
        <taxon>Sar</taxon>
        <taxon>Alveolata</taxon>
        <taxon>Dinophyceae</taxon>
        <taxon>Suessiales</taxon>
        <taxon>Suessiaceae</taxon>
        <taxon>Polarella</taxon>
    </lineage>
</organism>
<dbReference type="Gene3D" id="1.10.238.10">
    <property type="entry name" value="EF-hand"/>
    <property type="match status" value="2"/>
</dbReference>
<dbReference type="PROSITE" id="PS50011">
    <property type="entry name" value="PROTEIN_KINASE_DOM"/>
    <property type="match status" value="1"/>
</dbReference>
<dbReference type="PROSITE" id="PS00108">
    <property type="entry name" value="PROTEIN_KINASE_ST"/>
    <property type="match status" value="1"/>
</dbReference>
<comment type="caution">
    <text evidence="10">The sequence shown here is derived from an EMBL/GenBank/DDBJ whole genome shotgun (WGS) entry which is preliminary data.</text>
</comment>
<keyword evidence="6" id="KW-0067">ATP-binding</keyword>
<comment type="similarity">
    <text evidence="7">Belongs to the protein kinase superfamily. Ser/Thr protein kinase family. CDPK subfamily.</text>
</comment>
<dbReference type="EMBL" id="CAJNNV010002781">
    <property type="protein sequence ID" value="CAE8587835.1"/>
    <property type="molecule type" value="Genomic_DNA"/>
</dbReference>
<keyword evidence="4" id="KW-0547">Nucleotide-binding</keyword>
<evidence type="ECO:0000259" key="9">
    <source>
        <dbReference type="PROSITE" id="PS50222"/>
    </source>
</evidence>
<dbReference type="SUPFAM" id="SSF56112">
    <property type="entry name" value="Protein kinase-like (PK-like)"/>
    <property type="match status" value="1"/>
</dbReference>
<evidence type="ECO:0000313" key="11">
    <source>
        <dbReference type="Proteomes" id="UP000654075"/>
    </source>
</evidence>
<dbReference type="InterPro" id="IPR008271">
    <property type="entry name" value="Ser/Thr_kinase_AS"/>
</dbReference>
<dbReference type="Gene3D" id="1.10.510.10">
    <property type="entry name" value="Transferase(Phosphotransferase) domain 1"/>
    <property type="match status" value="1"/>
</dbReference>
<evidence type="ECO:0000256" key="4">
    <source>
        <dbReference type="ARBA" id="ARBA00022741"/>
    </source>
</evidence>
<feature type="domain" description="EF-hand" evidence="9">
    <location>
        <begin position="277"/>
        <end position="312"/>
    </location>
</feature>
<protein>
    <recommendedName>
        <fullName evidence="12">Non-specific serine/threonine protein kinase</fullName>
    </recommendedName>
</protein>
<dbReference type="InterPro" id="IPR002048">
    <property type="entry name" value="EF_hand_dom"/>
</dbReference>
<dbReference type="InterPro" id="IPR050205">
    <property type="entry name" value="CDPK_Ser/Thr_kinases"/>
</dbReference>